<keyword evidence="3" id="KW-1185">Reference proteome</keyword>
<feature type="compositionally biased region" description="Basic residues" evidence="1">
    <location>
        <begin position="213"/>
        <end position="224"/>
    </location>
</feature>
<evidence type="ECO:0000313" key="3">
    <source>
        <dbReference type="Proteomes" id="UP000834106"/>
    </source>
</evidence>
<proteinExistence type="predicted"/>
<sequence>MASSFQTATAACVTENGQKSTYSPVCRRHLFHRSRPNKGLQSGWKCFYYAAGTPVKAEVSPEAKDVNPSTDPPALALEESISEFITQVASLVKLVDSKDIVELQTKQLDCELYICKKEVLPPPPTPATMMQSHSQCAVRPSLPTPSPAPIPAYTPAPTPARSAPEVKKSSSSFPPLKCPMAGTFYRSPTPGEPPLVKCFPSEDSDKPPIRFTYQRRHKKGYNGN</sequence>
<dbReference type="Proteomes" id="UP000834106">
    <property type="component" value="Chromosome 13"/>
</dbReference>
<reference evidence="2" key="1">
    <citation type="submission" date="2023-05" db="EMBL/GenBank/DDBJ databases">
        <authorList>
            <person name="Huff M."/>
        </authorList>
    </citation>
    <scope>NUCLEOTIDE SEQUENCE</scope>
</reference>
<dbReference type="EMBL" id="OU503048">
    <property type="protein sequence ID" value="CAI9773886.1"/>
    <property type="molecule type" value="Genomic_DNA"/>
</dbReference>
<feature type="region of interest" description="Disordered" evidence="1">
    <location>
        <begin position="195"/>
        <end position="224"/>
    </location>
</feature>
<gene>
    <name evidence="2" type="ORF">FPE_LOCUS21316</name>
</gene>
<feature type="compositionally biased region" description="Pro residues" evidence="1">
    <location>
        <begin position="142"/>
        <end position="158"/>
    </location>
</feature>
<organism evidence="2 3">
    <name type="scientific">Fraxinus pennsylvanica</name>
    <dbReference type="NCBI Taxonomy" id="56036"/>
    <lineage>
        <taxon>Eukaryota</taxon>
        <taxon>Viridiplantae</taxon>
        <taxon>Streptophyta</taxon>
        <taxon>Embryophyta</taxon>
        <taxon>Tracheophyta</taxon>
        <taxon>Spermatophyta</taxon>
        <taxon>Magnoliopsida</taxon>
        <taxon>eudicotyledons</taxon>
        <taxon>Gunneridae</taxon>
        <taxon>Pentapetalae</taxon>
        <taxon>asterids</taxon>
        <taxon>lamiids</taxon>
        <taxon>Lamiales</taxon>
        <taxon>Oleaceae</taxon>
        <taxon>Oleeae</taxon>
        <taxon>Fraxinus</taxon>
    </lineage>
</organism>
<evidence type="ECO:0000313" key="2">
    <source>
        <dbReference type="EMBL" id="CAI9773886.1"/>
    </source>
</evidence>
<feature type="region of interest" description="Disordered" evidence="1">
    <location>
        <begin position="137"/>
        <end position="174"/>
    </location>
</feature>
<dbReference type="AlphaFoldDB" id="A0AAD1ZTD9"/>
<accession>A0AAD1ZTD9</accession>
<evidence type="ECO:0000256" key="1">
    <source>
        <dbReference type="SAM" id="MobiDB-lite"/>
    </source>
</evidence>
<protein>
    <submittedName>
        <fullName evidence="2">Uncharacterized protein</fullName>
    </submittedName>
</protein>
<name>A0AAD1ZTD9_9LAMI</name>